<dbReference type="Proteomes" id="UP000182719">
    <property type="component" value="Unassembled WGS sequence"/>
</dbReference>
<dbReference type="Pfam" id="PF11876">
    <property type="entry name" value="TsiV"/>
    <property type="match status" value="1"/>
</dbReference>
<organism evidence="1 2">
    <name type="scientific">Stigmatella aurantiaca</name>
    <dbReference type="NCBI Taxonomy" id="41"/>
    <lineage>
        <taxon>Bacteria</taxon>
        <taxon>Pseudomonadati</taxon>
        <taxon>Myxococcota</taxon>
        <taxon>Myxococcia</taxon>
        <taxon>Myxococcales</taxon>
        <taxon>Cystobacterineae</taxon>
        <taxon>Archangiaceae</taxon>
        <taxon>Stigmatella</taxon>
    </lineage>
</organism>
<name>A0A1H7X1H2_STIAU</name>
<evidence type="ECO:0000313" key="1">
    <source>
        <dbReference type="EMBL" id="SEM27471.1"/>
    </source>
</evidence>
<reference evidence="2" key="1">
    <citation type="submission" date="2016-10" db="EMBL/GenBank/DDBJ databases">
        <authorList>
            <person name="Varghese N."/>
            <person name="Submissions S."/>
        </authorList>
    </citation>
    <scope>NUCLEOTIDE SEQUENCE [LARGE SCALE GENOMIC DNA]</scope>
    <source>
        <strain evidence="2">DSM 17044</strain>
    </source>
</reference>
<evidence type="ECO:0008006" key="3">
    <source>
        <dbReference type="Google" id="ProtNLM"/>
    </source>
</evidence>
<protein>
    <recommendedName>
        <fullName evidence="3">DUF3396 domain-containing protein</fullName>
    </recommendedName>
</protein>
<sequence length="304" mass="34365">MTLRLPSFRIRDERGRVVLRDGLVFCFFMRRSHGDVATGVWRALQAYRRVTPPEALVWYVKPDGEWDPLEDEGWASVRKEILETPWATGSEVRLQESHEEVGAYSVEYSGKWLDAPAWKDNGEAVSAVVFTLATDYLQKHGPDEVSALALEMVADLPLSFGYVGLGCISPGGLRSPAKKALHELCLLYPGLDVYNLRPTARSIGTRARGAYWLTFLGQPLLGQLGGMESLRERLPSGISLEPLEGERLCVRLGEWPLPGDAQSGDDMTPYHALAHVLEPYFYEERASWLIDEAFERRWMHRFKK</sequence>
<accession>A0A1H7X1H2</accession>
<dbReference type="OrthoDB" id="9936112at2"/>
<dbReference type="EMBL" id="FOAP01000014">
    <property type="protein sequence ID" value="SEM27471.1"/>
    <property type="molecule type" value="Genomic_DNA"/>
</dbReference>
<dbReference type="AlphaFoldDB" id="A0A1H7X1H2"/>
<evidence type="ECO:0000313" key="2">
    <source>
        <dbReference type="Proteomes" id="UP000182719"/>
    </source>
</evidence>
<gene>
    <name evidence="1" type="ORF">SAMN05444354_11454</name>
</gene>
<proteinExistence type="predicted"/>
<dbReference type="InterPro" id="IPR021815">
    <property type="entry name" value="TsiV"/>
</dbReference>
<keyword evidence="2" id="KW-1185">Reference proteome</keyword>